<keyword evidence="1" id="KW-0732">Signal</keyword>
<accession>A0A0S3PQ40</accession>
<keyword evidence="3" id="KW-1185">Reference proteome</keyword>
<dbReference type="AlphaFoldDB" id="A0A0S3PQ40"/>
<feature type="signal peptide" evidence="1">
    <location>
        <begin position="1"/>
        <end position="21"/>
    </location>
</feature>
<dbReference type="RefSeq" id="WP_096351396.1">
    <property type="nucleotide sequence ID" value="NZ_AP014946.1"/>
</dbReference>
<evidence type="ECO:0000313" key="3">
    <source>
        <dbReference type="Proteomes" id="UP000236884"/>
    </source>
</evidence>
<name>A0A0S3PQ40_9BRAD</name>
<dbReference type="KEGG" id="vgo:GJW-30_1_00569"/>
<feature type="chain" id="PRO_5006615503" description="DUF1236 domain-containing protein" evidence="1">
    <location>
        <begin position="22"/>
        <end position="120"/>
    </location>
</feature>
<proteinExistence type="predicted"/>
<dbReference type="Pfam" id="PF06823">
    <property type="entry name" value="DUF1236"/>
    <property type="match status" value="1"/>
</dbReference>
<dbReference type="Proteomes" id="UP000236884">
    <property type="component" value="Chromosome"/>
</dbReference>
<sequence>MKKLTTLTTAAVLLSTMAAMAQTTVIEERRAPAPGETVGSAVGGVVDSAIAVPGAVINFVTGAPTRRSVRVEREIVVGEPLPTEVEVTVIPEHRDYAYAYVNERRVIVEPRTRRIVRIID</sequence>
<protein>
    <recommendedName>
        <fullName evidence="4">DUF1236 domain-containing protein</fullName>
    </recommendedName>
</protein>
<gene>
    <name evidence="2" type="ORF">GJW-30_1_00569</name>
</gene>
<evidence type="ECO:0000313" key="2">
    <source>
        <dbReference type="EMBL" id="BAT58055.1"/>
    </source>
</evidence>
<dbReference type="InterPro" id="IPR009642">
    <property type="entry name" value="DUF1236"/>
</dbReference>
<evidence type="ECO:0008006" key="4">
    <source>
        <dbReference type="Google" id="ProtNLM"/>
    </source>
</evidence>
<organism evidence="2 3">
    <name type="scientific">Variibacter gotjawalensis</name>
    <dbReference type="NCBI Taxonomy" id="1333996"/>
    <lineage>
        <taxon>Bacteria</taxon>
        <taxon>Pseudomonadati</taxon>
        <taxon>Pseudomonadota</taxon>
        <taxon>Alphaproteobacteria</taxon>
        <taxon>Hyphomicrobiales</taxon>
        <taxon>Nitrobacteraceae</taxon>
        <taxon>Variibacter</taxon>
    </lineage>
</organism>
<dbReference type="OrthoDB" id="8020822at2"/>
<dbReference type="EMBL" id="AP014946">
    <property type="protein sequence ID" value="BAT58055.1"/>
    <property type="molecule type" value="Genomic_DNA"/>
</dbReference>
<reference evidence="2 3" key="1">
    <citation type="submission" date="2015-08" db="EMBL/GenBank/DDBJ databases">
        <title>Investigation of the bacterial diversity of lava forest soil.</title>
        <authorList>
            <person name="Lee J.S."/>
        </authorList>
    </citation>
    <scope>NUCLEOTIDE SEQUENCE [LARGE SCALE GENOMIC DNA]</scope>
    <source>
        <strain evidence="2 3">GJW-30</strain>
    </source>
</reference>
<evidence type="ECO:0000256" key="1">
    <source>
        <dbReference type="SAM" id="SignalP"/>
    </source>
</evidence>